<comment type="similarity">
    <text evidence="12">Belongs to the NET family.</text>
</comment>
<comment type="subcellular location">
    <subcellularLocation>
        <location evidence="1">Mitochondrion inner membrane</location>
        <topology evidence="1">Single-pass membrane protein</topology>
    </subcellularLocation>
</comment>
<proteinExistence type="inferred from homology"/>
<dbReference type="Gene3D" id="1.10.287.1490">
    <property type="match status" value="1"/>
</dbReference>
<feature type="coiled-coil region" evidence="13">
    <location>
        <begin position="568"/>
        <end position="627"/>
    </location>
</feature>
<dbReference type="PANTHER" id="PTHR32258">
    <property type="entry name" value="PROTEIN NETWORKED 4A"/>
    <property type="match status" value="1"/>
</dbReference>
<evidence type="ECO:0000313" key="17">
    <source>
        <dbReference type="Proteomes" id="UP001472677"/>
    </source>
</evidence>
<evidence type="ECO:0000256" key="11">
    <source>
        <dbReference type="ARBA" id="ARBA00023136"/>
    </source>
</evidence>
<comment type="similarity">
    <text evidence="2">Belongs to the UQCRQ/QCR8 family.</text>
</comment>
<evidence type="ECO:0000256" key="8">
    <source>
        <dbReference type="ARBA" id="ARBA00022989"/>
    </source>
</evidence>
<comment type="caution">
    <text evidence="16">The sequence shown here is derived from an EMBL/GenBank/DDBJ whole genome shotgun (WGS) entry which is preliminary data.</text>
</comment>
<keyword evidence="6" id="KW-0999">Mitochondrion inner membrane</keyword>
<dbReference type="Pfam" id="PF10890">
    <property type="entry name" value="Cyt_b-c1_8"/>
    <property type="match status" value="1"/>
</dbReference>
<dbReference type="PROSITE" id="PS51774">
    <property type="entry name" value="NAB"/>
    <property type="match status" value="1"/>
</dbReference>
<dbReference type="InterPro" id="IPR011684">
    <property type="entry name" value="NAB"/>
</dbReference>
<organism evidence="16 17">
    <name type="scientific">Hibiscus sabdariffa</name>
    <name type="common">roselle</name>
    <dbReference type="NCBI Taxonomy" id="183260"/>
    <lineage>
        <taxon>Eukaryota</taxon>
        <taxon>Viridiplantae</taxon>
        <taxon>Streptophyta</taxon>
        <taxon>Embryophyta</taxon>
        <taxon>Tracheophyta</taxon>
        <taxon>Spermatophyta</taxon>
        <taxon>Magnoliopsida</taxon>
        <taxon>eudicotyledons</taxon>
        <taxon>Gunneridae</taxon>
        <taxon>Pentapetalae</taxon>
        <taxon>rosids</taxon>
        <taxon>malvids</taxon>
        <taxon>Malvales</taxon>
        <taxon>Malvaceae</taxon>
        <taxon>Malvoideae</taxon>
        <taxon>Hibiscus</taxon>
    </lineage>
</organism>
<dbReference type="Pfam" id="PF07765">
    <property type="entry name" value="KIP1"/>
    <property type="match status" value="1"/>
</dbReference>
<gene>
    <name evidence="16" type="ORF">V6N12_014919</name>
</gene>
<keyword evidence="17" id="KW-1185">Reference proteome</keyword>
<evidence type="ECO:0000256" key="9">
    <source>
        <dbReference type="ARBA" id="ARBA00023054"/>
    </source>
</evidence>
<protein>
    <recommendedName>
        <fullName evidence="15">NAB domain-containing protein</fullName>
    </recommendedName>
</protein>
<evidence type="ECO:0000256" key="2">
    <source>
        <dbReference type="ARBA" id="ARBA00007668"/>
    </source>
</evidence>
<keyword evidence="3" id="KW-0813">Transport</keyword>
<evidence type="ECO:0000259" key="15">
    <source>
        <dbReference type="PROSITE" id="PS51774"/>
    </source>
</evidence>
<keyword evidence="11" id="KW-0472">Membrane</keyword>
<dbReference type="InterPro" id="IPR036642">
    <property type="entry name" value="Cyt_bc1_su8_sf"/>
</dbReference>
<feature type="region of interest" description="Disordered" evidence="14">
    <location>
        <begin position="243"/>
        <end position="310"/>
    </location>
</feature>
<dbReference type="InterPro" id="IPR020101">
    <property type="entry name" value="Cyt_b-c1_8-plants"/>
</dbReference>
<evidence type="ECO:0000256" key="5">
    <source>
        <dbReference type="ARBA" id="ARBA00022692"/>
    </source>
</evidence>
<keyword evidence="10" id="KW-0496">Mitochondrion</keyword>
<feature type="coiled-coil region" evidence="13">
    <location>
        <begin position="361"/>
        <end position="528"/>
    </location>
</feature>
<evidence type="ECO:0000256" key="13">
    <source>
        <dbReference type="SAM" id="Coils"/>
    </source>
</evidence>
<evidence type="ECO:0000256" key="6">
    <source>
        <dbReference type="ARBA" id="ARBA00022792"/>
    </source>
</evidence>
<reference evidence="16 17" key="1">
    <citation type="journal article" date="2024" name="G3 (Bethesda)">
        <title>Genome assembly of Hibiscus sabdariffa L. provides insights into metabolisms of medicinal natural products.</title>
        <authorList>
            <person name="Kim T."/>
        </authorList>
    </citation>
    <scope>NUCLEOTIDE SEQUENCE [LARGE SCALE GENOMIC DNA]</scope>
    <source>
        <strain evidence="16">TK-2024</strain>
        <tissue evidence="16">Old leaves</tissue>
    </source>
</reference>
<dbReference type="EMBL" id="JBBPBM010000024">
    <property type="protein sequence ID" value="KAK8542318.1"/>
    <property type="molecule type" value="Genomic_DNA"/>
</dbReference>
<feature type="compositionally biased region" description="Low complexity" evidence="14">
    <location>
        <begin position="298"/>
        <end position="310"/>
    </location>
</feature>
<keyword evidence="5" id="KW-0812">Transmembrane</keyword>
<evidence type="ECO:0000256" key="10">
    <source>
        <dbReference type="ARBA" id="ARBA00023128"/>
    </source>
</evidence>
<dbReference type="Proteomes" id="UP001472677">
    <property type="component" value="Unassembled WGS sequence"/>
</dbReference>
<evidence type="ECO:0000256" key="14">
    <source>
        <dbReference type="SAM" id="MobiDB-lite"/>
    </source>
</evidence>
<name>A0ABR2DLM1_9ROSI</name>
<dbReference type="Gene3D" id="1.20.5.210">
    <property type="entry name" value="Cytochrome b-c1 complex subunit 8"/>
    <property type="match status" value="1"/>
</dbReference>
<evidence type="ECO:0000256" key="7">
    <source>
        <dbReference type="ARBA" id="ARBA00022982"/>
    </source>
</evidence>
<keyword evidence="7" id="KW-0249">Electron transport</keyword>
<feature type="coiled-coil region" evidence="13">
    <location>
        <begin position="677"/>
        <end position="711"/>
    </location>
</feature>
<keyword evidence="4" id="KW-0679">Respiratory chain</keyword>
<evidence type="ECO:0000313" key="16">
    <source>
        <dbReference type="EMBL" id="KAK8542318.1"/>
    </source>
</evidence>
<dbReference type="InterPro" id="IPR051861">
    <property type="entry name" value="NET_actin-binding_domain"/>
</dbReference>
<dbReference type="PANTHER" id="PTHR32258:SF14">
    <property type="entry name" value="GB|AAF19561.1"/>
    <property type="match status" value="1"/>
</dbReference>
<feature type="domain" description="NAB" evidence="15">
    <location>
        <begin position="166"/>
        <end position="239"/>
    </location>
</feature>
<evidence type="ECO:0000256" key="4">
    <source>
        <dbReference type="ARBA" id="ARBA00022660"/>
    </source>
</evidence>
<keyword evidence="9 13" id="KW-0175">Coiled coil</keyword>
<evidence type="ECO:0000256" key="12">
    <source>
        <dbReference type="ARBA" id="ARBA00038006"/>
    </source>
</evidence>
<sequence length="747" mass="85406">MGKQPVKMRAVVYALSPFQQKIMSGLWKDLPGKISHKVSENWISATLLLTPLVGTYTYVQNYKEKEKLEHSNQLVKDNHATAEKGDVYEEKKRETQALFPLSPFSPCPFLSLLSPFVCLYSLQLLQNYPLSVVSQPSLSPSDLLSFFLSFTKMEVNMNKVDSKNMKSCWLDGHLNPENSEWLVENSKEMNQGVKQIMKLVEDNIEENYQIKSELIVQVEELHRIYQSLAERYDHLTGELRKSVPSDFLTQGPDSGLDTNSPLVTPDNKKMGIDKSVQQASSFSSGGGSSELSSKEGTESSSFSSDSDSESFSSSVNIYLSSRMDADNGVEHHKVIEQGSELPTMKEKIQVVAEEKADDNSKMGGNRSYEELNERLAKCEEELRNSNLKLQLAEEEIVRLNAELKKSESVSVLAENMVAQLESLERDMKMRVADLELENRKVVELQKQIVELEARVSDSNSEALRLMEELAGSNEKFKASEEEIAMLKHEAQEEIATLRAQLDVERRQVANLQEQILRYKNDLSNCTHEVEELKGALCDAQDNFSMQKASFQSEIFGLLEKETLLDTRLKEWELQGRLLEEKIKRCETEKMEMKDLYDVQEAMLQGEIRQLRAELDEKGVHVEALNKDFDKVKFKYDMLMAEKDGVTAEVNTLVAEARSRDLHIGQMEEHLQQLSKEHLHAKTLEDELNSKIKDLEKEVDRQRIMILDVAEEKREAIRQLSFTLEHYRSGYKELQVFLKHKRHAIVAS</sequence>
<evidence type="ECO:0000256" key="3">
    <source>
        <dbReference type="ARBA" id="ARBA00022448"/>
    </source>
</evidence>
<keyword evidence="8" id="KW-1133">Transmembrane helix</keyword>
<evidence type="ECO:0000256" key="1">
    <source>
        <dbReference type="ARBA" id="ARBA00004434"/>
    </source>
</evidence>
<accession>A0ABR2DLM1</accession>
<feature type="compositionally biased region" description="Polar residues" evidence="14">
    <location>
        <begin position="247"/>
        <end position="262"/>
    </location>
</feature>